<dbReference type="EMBL" id="AWVF01000429">
    <property type="protein sequence ID" value="ERJ87839.1"/>
    <property type="molecule type" value="Genomic_DNA"/>
</dbReference>
<feature type="transmembrane region" description="Helical" evidence="1">
    <location>
        <begin position="51"/>
        <end position="71"/>
    </location>
</feature>
<keyword evidence="1" id="KW-0812">Transmembrane</keyword>
<name>U2LEE0_9FIRM</name>
<dbReference type="AlphaFoldDB" id="U2LEE0"/>
<dbReference type="Pfam" id="PF13240">
    <property type="entry name" value="Zn_Ribbon_1"/>
    <property type="match status" value="1"/>
</dbReference>
<reference evidence="3 4" key="1">
    <citation type="submission" date="2013-07" db="EMBL/GenBank/DDBJ databases">
        <authorList>
            <person name="Weinstock G."/>
            <person name="Sodergren E."/>
            <person name="Wylie T."/>
            <person name="Fulton L."/>
            <person name="Fulton R."/>
            <person name="Fronick C."/>
            <person name="O'Laughlin M."/>
            <person name="Godfrey J."/>
            <person name="Miner T."/>
            <person name="Herter B."/>
            <person name="Appelbaum E."/>
            <person name="Cordes M."/>
            <person name="Lek S."/>
            <person name="Wollam A."/>
            <person name="Pepin K.H."/>
            <person name="Palsikar V.B."/>
            <person name="Mitreva M."/>
            <person name="Wilson R.K."/>
        </authorList>
    </citation>
    <scope>NUCLEOTIDE SEQUENCE [LARGE SCALE GENOMIC DNA]</scope>
    <source>
        <strain evidence="3 4">ATCC 27760</strain>
    </source>
</reference>
<evidence type="ECO:0000259" key="2">
    <source>
        <dbReference type="Pfam" id="PF13240"/>
    </source>
</evidence>
<proteinExistence type="predicted"/>
<keyword evidence="1" id="KW-1133">Transmembrane helix</keyword>
<dbReference type="Proteomes" id="UP000016662">
    <property type="component" value="Unassembled WGS sequence"/>
</dbReference>
<feature type="transmembrane region" description="Helical" evidence="1">
    <location>
        <begin position="77"/>
        <end position="96"/>
    </location>
</feature>
<evidence type="ECO:0000313" key="3">
    <source>
        <dbReference type="EMBL" id="ERJ87839.1"/>
    </source>
</evidence>
<dbReference type="PATRIC" id="fig|411473.3.peg.2703"/>
<dbReference type="HOGENOM" id="CLU_1757487_0_0_9"/>
<evidence type="ECO:0000313" key="4">
    <source>
        <dbReference type="Proteomes" id="UP000016662"/>
    </source>
</evidence>
<keyword evidence="4" id="KW-1185">Reference proteome</keyword>
<sequence>MNVGEYFFCPRCGQALQNGTAYCPACGLPLTFPAGDLPPCPPLRKNSSNCLAVTSLVLGICSILSCLLLLIDSVGGFFCFNSIPLGAAGVALGIIARGEIRSRDPRGSTALATGGMVCSIIGLCIGVLLALLSIATLAVLIRLLFSYI</sequence>
<evidence type="ECO:0000256" key="1">
    <source>
        <dbReference type="SAM" id="Phobius"/>
    </source>
</evidence>
<accession>U2LEE0</accession>
<comment type="caution">
    <text evidence="3">The sequence shown here is derived from an EMBL/GenBank/DDBJ whole genome shotgun (WGS) entry which is preliminary data.</text>
</comment>
<organism evidence="3 4">
    <name type="scientific">Ruminococcus callidus ATCC 27760</name>
    <dbReference type="NCBI Taxonomy" id="411473"/>
    <lineage>
        <taxon>Bacteria</taxon>
        <taxon>Bacillati</taxon>
        <taxon>Bacillota</taxon>
        <taxon>Clostridia</taxon>
        <taxon>Eubacteriales</taxon>
        <taxon>Oscillospiraceae</taxon>
        <taxon>Ruminococcus</taxon>
    </lineage>
</organism>
<keyword evidence="1" id="KW-0472">Membrane</keyword>
<feature type="domain" description="Zinc-ribbon" evidence="2">
    <location>
        <begin position="8"/>
        <end position="30"/>
    </location>
</feature>
<dbReference type="OrthoDB" id="517663at2"/>
<gene>
    <name evidence="3" type="ORF">RUMCAL_03230</name>
</gene>
<protein>
    <recommendedName>
        <fullName evidence="2">Zinc-ribbon domain-containing protein</fullName>
    </recommendedName>
</protein>
<dbReference type="InterPro" id="IPR026870">
    <property type="entry name" value="Zinc_ribbon_dom"/>
</dbReference>
<feature type="transmembrane region" description="Helical" evidence="1">
    <location>
        <begin position="117"/>
        <end position="145"/>
    </location>
</feature>